<feature type="region of interest" description="Disordered" evidence="1">
    <location>
        <begin position="46"/>
        <end position="71"/>
    </location>
</feature>
<evidence type="ECO:0000256" key="1">
    <source>
        <dbReference type="SAM" id="MobiDB-lite"/>
    </source>
</evidence>
<accession>A0ABD2Q2S2</accession>
<dbReference type="Proteomes" id="UP001626550">
    <property type="component" value="Unassembled WGS sequence"/>
</dbReference>
<dbReference type="AlphaFoldDB" id="A0ABD2Q2S2"/>
<name>A0ABD2Q2S2_9PLAT</name>
<keyword evidence="3" id="KW-1185">Reference proteome</keyword>
<feature type="compositionally biased region" description="Polar residues" evidence="1">
    <location>
        <begin position="58"/>
        <end position="71"/>
    </location>
</feature>
<sequence>MDTDDCEMSSSVRHCSSMLQKADELGASVEKEFKSPAKINLMKIIDHAGNFDEPPNSEIGNQDSDNDSHPNQLGNFIDTDLTEYNLASDEGYTGSDENDNRKCKREENMLSHVSYGNPEKEEIISRLTDEEVLSYIKLLESRDKKDSHKMAKIVHLASTVDVLVQIDSKHQSFLDKRLNKAKRIDSHSRNLMKHRLKNRRK</sequence>
<comment type="caution">
    <text evidence="2">The sequence shown here is derived from an EMBL/GenBank/DDBJ whole genome shotgun (WGS) entry which is preliminary data.</text>
</comment>
<proteinExistence type="predicted"/>
<reference evidence="2 3" key="1">
    <citation type="submission" date="2024-11" db="EMBL/GenBank/DDBJ databases">
        <title>Adaptive evolution of stress response genes in parasites aligns with host niche diversity.</title>
        <authorList>
            <person name="Hahn C."/>
            <person name="Resl P."/>
        </authorList>
    </citation>
    <scope>NUCLEOTIDE SEQUENCE [LARGE SCALE GENOMIC DNA]</scope>
    <source>
        <strain evidence="2">EGGRZ-B1_66</strain>
        <tissue evidence="2">Body</tissue>
    </source>
</reference>
<dbReference type="EMBL" id="JBJKFK010001191">
    <property type="protein sequence ID" value="KAL3313795.1"/>
    <property type="molecule type" value="Genomic_DNA"/>
</dbReference>
<evidence type="ECO:0000313" key="3">
    <source>
        <dbReference type="Proteomes" id="UP001626550"/>
    </source>
</evidence>
<protein>
    <submittedName>
        <fullName evidence="2">Uncharacterized protein</fullName>
    </submittedName>
</protein>
<gene>
    <name evidence="2" type="ORF">Ciccas_007604</name>
</gene>
<evidence type="ECO:0000313" key="2">
    <source>
        <dbReference type="EMBL" id="KAL3313795.1"/>
    </source>
</evidence>
<organism evidence="2 3">
    <name type="scientific">Cichlidogyrus casuarinus</name>
    <dbReference type="NCBI Taxonomy" id="1844966"/>
    <lineage>
        <taxon>Eukaryota</taxon>
        <taxon>Metazoa</taxon>
        <taxon>Spiralia</taxon>
        <taxon>Lophotrochozoa</taxon>
        <taxon>Platyhelminthes</taxon>
        <taxon>Monogenea</taxon>
        <taxon>Monopisthocotylea</taxon>
        <taxon>Dactylogyridea</taxon>
        <taxon>Ancyrocephalidae</taxon>
        <taxon>Cichlidogyrus</taxon>
    </lineage>
</organism>